<dbReference type="Proteomes" id="UP000306416">
    <property type="component" value="Unassembled WGS sequence"/>
</dbReference>
<protein>
    <submittedName>
        <fullName evidence="2">Uncharacterized protein</fullName>
    </submittedName>
</protein>
<reference evidence="2 3" key="1">
    <citation type="submission" date="2019-04" db="EMBL/GenBank/DDBJ databases">
        <title>Geobacter oryzae sp. nov., ferric-reducing bacteria isolated from paddy soil.</title>
        <authorList>
            <person name="Xu Z."/>
            <person name="Masuda Y."/>
            <person name="Itoh H."/>
            <person name="Senoo K."/>
        </authorList>
    </citation>
    <scope>NUCLEOTIDE SEQUENCE [LARGE SCALE GENOMIC DNA]</scope>
    <source>
        <strain evidence="2 3">Red111</strain>
    </source>
</reference>
<dbReference type="AlphaFoldDB" id="A0A4S1CFJ7"/>
<dbReference type="EMBL" id="SRSC01000002">
    <property type="protein sequence ID" value="TGU72315.1"/>
    <property type="molecule type" value="Genomic_DNA"/>
</dbReference>
<feature type="transmembrane region" description="Helical" evidence="1">
    <location>
        <begin position="40"/>
        <end position="56"/>
    </location>
</feature>
<comment type="caution">
    <text evidence="2">The sequence shown here is derived from an EMBL/GenBank/DDBJ whole genome shotgun (WGS) entry which is preliminary data.</text>
</comment>
<name>A0A4S1CFJ7_9BACT</name>
<dbReference type="RefSeq" id="WP_135869797.1">
    <property type="nucleotide sequence ID" value="NZ_SRSC01000002.1"/>
</dbReference>
<keyword evidence="1" id="KW-1133">Transmembrane helix</keyword>
<evidence type="ECO:0000256" key="1">
    <source>
        <dbReference type="SAM" id="Phobius"/>
    </source>
</evidence>
<organism evidence="2 3">
    <name type="scientific">Geomonas terrae</name>
    <dbReference type="NCBI Taxonomy" id="2562681"/>
    <lineage>
        <taxon>Bacteria</taxon>
        <taxon>Pseudomonadati</taxon>
        <taxon>Thermodesulfobacteriota</taxon>
        <taxon>Desulfuromonadia</taxon>
        <taxon>Geobacterales</taxon>
        <taxon>Geobacteraceae</taxon>
        <taxon>Geomonas</taxon>
    </lineage>
</organism>
<sequence length="125" mass="14714">MRQLLRQRGQLGGVRLEPQMPTERYRVGIGLRSIRRRRKMLWIVIAIYFPQVWLTIECSGSNTALAIVFTVWFIMLWNCVMLVAFARCPSCDNYFHIKSFFPTYHKRHCLHCGLSLYADLDSESI</sequence>
<keyword evidence="1" id="KW-0812">Transmembrane</keyword>
<gene>
    <name evidence="2" type="ORF">E4633_08355</name>
</gene>
<accession>A0A4S1CFJ7</accession>
<keyword evidence="1" id="KW-0472">Membrane</keyword>
<feature type="transmembrane region" description="Helical" evidence="1">
    <location>
        <begin position="62"/>
        <end position="86"/>
    </location>
</feature>
<keyword evidence="3" id="KW-1185">Reference proteome</keyword>
<proteinExistence type="predicted"/>
<evidence type="ECO:0000313" key="2">
    <source>
        <dbReference type="EMBL" id="TGU72315.1"/>
    </source>
</evidence>
<evidence type="ECO:0000313" key="3">
    <source>
        <dbReference type="Proteomes" id="UP000306416"/>
    </source>
</evidence>